<proteinExistence type="predicted"/>
<reference evidence="1 2" key="1">
    <citation type="journal article" date="2015" name="Genome Biol. Evol.">
        <title>Phylogenomic analyses indicate that early fungi evolved digesting cell walls of algal ancestors of land plants.</title>
        <authorList>
            <person name="Chang Y."/>
            <person name="Wang S."/>
            <person name="Sekimoto S."/>
            <person name="Aerts A.L."/>
            <person name="Choi C."/>
            <person name="Clum A."/>
            <person name="LaButti K.M."/>
            <person name="Lindquist E.A."/>
            <person name="Yee Ngan C."/>
            <person name="Ohm R.A."/>
            <person name="Salamov A.A."/>
            <person name="Grigoriev I.V."/>
            <person name="Spatafora J.W."/>
            <person name="Berbee M.L."/>
        </authorList>
    </citation>
    <scope>NUCLEOTIDE SEQUENCE [LARGE SCALE GENOMIC DNA]</scope>
    <source>
        <strain evidence="1 2">JEL478</strain>
    </source>
</reference>
<organism evidence="1 2">
    <name type="scientific">Gonapodya prolifera (strain JEL478)</name>
    <name type="common">Monoblepharis prolifera</name>
    <dbReference type="NCBI Taxonomy" id="1344416"/>
    <lineage>
        <taxon>Eukaryota</taxon>
        <taxon>Fungi</taxon>
        <taxon>Fungi incertae sedis</taxon>
        <taxon>Chytridiomycota</taxon>
        <taxon>Chytridiomycota incertae sedis</taxon>
        <taxon>Monoblepharidomycetes</taxon>
        <taxon>Monoblepharidales</taxon>
        <taxon>Gonapodyaceae</taxon>
        <taxon>Gonapodya</taxon>
    </lineage>
</organism>
<gene>
    <name evidence="1" type="ORF">M427DRAFT_32240</name>
</gene>
<name>A0A139AFI1_GONPJ</name>
<dbReference type="AlphaFoldDB" id="A0A139AFI1"/>
<protein>
    <submittedName>
        <fullName evidence="1">Uncharacterized protein</fullName>
    </submittedName>
</protein>
<evidence type="ECO:0000313" key="2">
    <source>
        <dbReference type="Proteomes" id="UP000070544"/>
    </source>
</evidence>
<accession>A0A139AFI1</accession>
<sequence length="151" mass="16335">MLLDALLAWHTGAVKHILRHLSMNIRAIYSQTSFWDTVREGFTGRLAGAILGFGDADSVQLAAAHLLPIAASEGAVRTMRNFLRSGLKREPLVDVHEGDDAALIAAVEASMLTSATFLLSHGSRVGTQRGRALKVAEEDGMNKLWTLSEPK</sequence>
<evidence type="ECO:0000313" key="1">
    <source>
        <dbReference type="EMBL" id="KXS15547.1"/>
    </source>
</evidence>
<keyword evidence="2" id="KW-1185">Reference proteome</keyword>
<dbReference type="Proteomes" id="UP000070544">
    <property type="component" value="Unassembled WGS sequence"/>
</dbReference>
<dbReference type="EMBL" id="KQ965761">
    <property type="protein sequence ID" value="KXS15547.1"/>
    <property type="molecule type" value="Genomic_DNA"/>
</dbReference>